<evidence type="ECO:0000313" key="5">
    <source>
        <dbReference type="EMBL" id="KKA25475.1"/>
    </source>
</evidence>
<feature type="compositionally biased region" description="Basic and acidic residues" evidence="1">
    <location>
        <begin position="247"/>
        <end position="264"/>
    </location>
</feature>
<keyword evidence="6" id="KW-1185">Reference proteome</keyword>
<dbReference type="GeneID" id="25312553"/>
<dbReference type="RefSeq" id="XP_013332087.1">
    <property type="nucleotide sequence ID" value="XM_013476633.1"/>
</dbReference>
<dbReference type="OrthoDB" id="417450at2759"/>
<feature type="compositionally biased region" description="Low complexity" evidence="1">
    <location>
        <begin position="302"/>
        <end position="313"/>
    </location>
</feature>
<dbReference type="Gene3D" id="1.20.58.120">
    <property type="entry name" value="BAG domain"/>
    <property type="match status" value="1"/>
</dbReference>
<evidence type="ECO:0000259" key="4">
    <source>
        <dbReference type="PROSITE" id="PS51035"/>
    </source>
</evidence>
<gene>
    <name evidence="5" type="ORF">T310_0499</name>
</gene>
<organism evidence="5 6">
    <name type="scientific">Rasamsonia emersonii (strain ATCC 16479 / CBS 393.64 / IMI 116815)</name>
    <dbReference type="NCBI Taxonomy" id="1408163"/>
    <lineage>
        <taxon>Eukaryota</taxon>
        <taxon>Fungi</taxon>
        <taxon>Dikarya</taxon>
        <taxon>Ascomycota</taxon>
        <taxon>Pezizomycotina</taxon>
        <taxon>Eurotiomycetes</taxon>
        <taxon>Eurotiomycetidae</taxon>
        <taxon>Eurotiales</taxon>
        <taxon>Trichocomaceae</taxon>
        <taxon>Rasamsonia</taxon>
    </lineage>
</organism>
<dbReference type="SUPFAM" id="SSF63491">
    <property type="entry name" value="BAG domain"/>
    <property type="match status" value="1"/>
</dbReference>
<evidence type="ECO:0000313" key="6">
    <source>
        <dbReference type="Proteomes" id="UP000053958"/>
    </source>
</evidence>
<dbReference type="Proteomes" id="UP000053958">
    <property type="component" value="Unassembled WGS sequence"/>
</dbReference>
<dbReference type="PROSITE" id="PS50053">
    <property type="entry name" value="UBIQUITIN_2"/>
    <property type="match status" value="1"/>
</dbReference>
<comment type="caution">
    <text evidence="5">The sequence shown here is derived from an EMBL/GenBank/DDBJ whole genome shotgun (WGS) entry which is preliminary data.</text>
</comment>
<dbReference type="GO" id="GO:0000398">
    <property type="term" value="P:mRNA splicing, via spliceosome"/>
    <property type="evidence" value="ECO:0007669"/>
    <property type="project" value="InterPro"/>
</dbReference>
<evidence type="ECO:0000259" key="3">
    <source>
        <dbReference type="PROSITE" id="PS50053"/>
    </source>
</evidence>
<dbReference type="Pfam" id="PF02179">
    <property type="entry name" value="BAG"/>
    <property type="match status" value="1"/>
</dbReference>
<evidence type="ECO:0000256" key="1">
    <source>
        <dbReference type="SAM" id="MobiDB-lite"/>
    </source>
</evidence>
<keyword evidence="2" id="KW-0472">Membrane</keyword>
<accession>A0A0F4Z555</accession>
<dbReference type="SMART" id="SM00264">
    <property type="entry name" value="BAG"/>
    <property type="match status" value="1"/>
</dbReference>
<feature type="domain" description="BAG" evidence="4">
    <location>
        <begin position="345"/>
        <end position="407"/>
    </location>
</feature>
<keyword evidence="2" id="KW-1133">Transmembrane helix</keyword>
<proteinExistence type="predicted"/>
<dbReference type="PROSITE" id="PS51035">
    <property type="entry name" value="BAG"/>
    <property type="match status" value="1"/>
</dbReference>
<dbReference type="InterPro" id="IPR003103">
    <property type="entry name" value="BAG_domain"/>
</dbReference>
<protein>
    <submittedName>
        <fullName evidence="5">BAG domain protein</fullName>
    </submittedName>
</protein>
<feature type="transmembrane region" description="Helical" evidence="2">
    <location>
        <begin position="67"/>
        <end position="88"/>
    </location>
</feature>
<name>A0A0F4Z555_RASE3</name>
<dbReference type="InterPro" id="IPR000626">
    <property type="entry name" value="Ubiquitin-like_dom"/>
</dbReference>
<sequence>MTVSSSSPATLSSLGEASISYLDWLAPGLSVSLHHLIHRLTTVGSSLVHQLAPPQQPSGHLPALEHLSVAVLILTVLAGALVVVAMSWRGPWNFWRRGPAYSSTVPVPPQVNDSDFSYLTPDDIVDPPLVHEQPPYTQHRHPAPIDPIDENGPDILLLKHRGVTYPLHFPPYAIDDGALTVGEVRRRAAEKTRTSDPRRIKMLYKGRLLRDDALPCKDEGLKQESEIMCVVSEVLPGESSSDLSLSDDDKLSEPLSHDGSDHYARHGKNKKKNKKKKKPKTNQRPANTVADPTSLAPPMDQRPSSSGRSSAAPSPAPSLQNLRTGHDQVEALAGYFRSSLVPLCEDYISNPPEDPKAREFEHKRLSETVLTQVIFKADEIEAEGVRNERRALIKEAQAMLARLDQAAQEHSS</sequence>
<dbReference type="SUPFAM" id="SSF54236">
    <property type="entry name" value="Ubiquitin-like"/>
    <property type="match status" value="1"/>
</dbReference>
<dbReference type="InterPro" id="IPR039690">
    <property type="entry name" value="SNRNP25"/>
</dbReference>
<reference evidence="5 6" key="1">
    <citation type="submission" date="2015-04" db="EMBL/GenBank/DDBJ databases">
        <authorList>
            <person name="Heijne W.H."/>
            <person name="Fedorova N.D."/>
            <person name="Nierman W.C."/>
            <person name="Vollebregt A.W."/>
            <person name="Zhao Z."/>
            <person name="Wu L."/>
            <person name="Kumar M."/>
            <person name="Stam H."/>
            <person name="van den Berg M.A."/>
            <person name="Pel H.J."/>
        </authorList>
    </citation>
    <scope>NUCLEOTIDE SEQUENCE [LARGE SCALE GENOMIC DNA]</scope>
    <source>
        <strain evidence="5 6">CBS 393.64</strain>
    </source>
</reference>
<feature type="domain" description="Ubiquitin-like" evidence="3">
    <location>
        <begin position="180"/>
        <end position="233"/>
    </location>
</feature>
<dbReference type="STRING" id="1408163.A0A0F4Z555"/>
<dbReference type="AlphaFoldDB" id="A0A0F4Z555"/>
<dbReference type="Gene3D" id="3.10.20.90">
    <property type="entry name" value="Phosphatidylinositol 3-kinase Catalytic Subunit, Chain A, domain 1"/>
    <property type="match status" value="1"/>
</dbReference>
<evidence type="ECO:0000256" key="2">
    <source>
        <dbReference type="SAM" id="Phobius"/>
    </source>
</evidence>
<dbReference type="GO" id="GO:0005681">
    <property type="term" value="C:spliceosomal complex"/>
    <property type="evidence" value="ECO:0007669"/>
    <property type="project" value="TreeGrafter"/>
</dbReference>
<dbReference type="CDD" id="cd17039">
    <property type="entry name" value="Ubl_ubiquitin_like"/>
    <property type="match status" value="1"/>
</dbReference>
<dbReference type="PANTHER" id="PTHR14942:SF0">
    <property type="entry name" value="U11_U12 SMALL NUCLEAR RIBONUCLEOPROTEIN 25 KDA PROTEIN"/>
    <property type="match status" value="1"/>
</dbReference>
<dbReference type="GO" id="GO:0051087">
    <property type="term" value="F:protein-folding chaperone binding"/>
    <property type="evidence" value="ECO:0007669"/>
    <property type="project" value="InterPro"/>
</dbReference>
<dbReference type="InterPro" id="IPR029071">
    <property type="entry name" value="Ubiquitin-like_domsf"/>
</dbReference>
<dbReference type="InterPro" id="IPR036533">
    <property type="entry name" value="BAG_dom_sf"/>
</dbReference>
<feature type="compositionally biased region" description="Basic residues" evidence="1">
    <location>
        <begin position="265"/>
        <end position="281"/>
    </location>
</feature>
<keyword evidence="2" id="KW-0812">Transmembrane</keyword>
<feature type="region of interest" description="Disordered" evidence="1">
    <location>
        <begin position="238"/>
        <end position="321"/>
    </location>
</feature>
<dbReference type="PANTHER" id="PTHR14942">
    <property type="entry name" value="U11/U12 SMALL NUCLEAR RIBONUCLEOPROTEIN 25 KDA PROTEIN"/>
    <property type="match status" value="1"/>
</dbReference>
<dbReference type="EMBL" id="LASV01000020">
    <property type="protein sequence ID" value="KKA25475.1"/>
    <property type="molecule type" value="Genomic_DNA"/>
</dbReference>